<name>A0A915C0N4_PARUN</name>
<dbReference type="Proteomes" id="UP000887569">
    <property type="component" value="Unplaced"/>
</dbReference>
<keyword evidence="1" id="KW-1185">Reference proteome</keyword>
<evidence type="ECO:0000313" key="2">
    <source>
        <dbReference type="WBParaSite" id="PgR076_g026_t01"/>
    </source>
</evidence>
<evidence type="ECO:0000313" key="1">
    <source>
        <dbReference type="Proteomes" id="UP000887569"/>
    </source>
</evidence>
<reference evidence="2" key="1">
    <citation type="submission" date="2022-11" db="UniProtKB">
        <authorList>
            <consortium name="WormBaseParasite"/>
        </authorList>
    </citation>
    <scope>IDENTIFICATION</scope>
</reference>
<dbReference type="WBParaSite" id="PgR076_g026_t01">
    <property type="protein sequence ID" value="PgR076_g026_t01"/>
    <property type="gene ID" value="PgR076_g026"/>
</dbReference>
<accession>A0A915C0N4</accession>
<dbReference type="AlphaFoldDB" id="A0A915C0N4"/>
<protein>
    <submittedName>
        <fullName evidence="2">Uncharacterized protein</fullName>
    </submittedName>
</protein>
<organism evidence="1 2">
    <name type="scientific">Parascaris univalens</name>
    <name type="common">Nematode worm</name>
    <dbReference type="NCBI Taxonomy" id="6257"/>
    <lineage>
        <taxon>Eukaryota</taxon>
        <taxon>Metazoa</taxon>
        <taxon>Ecdysozoa</taxon>
        <taxon>Nematoda</taxon>
        <taxon>Chromadorea</taxon>
        <taxon>Rhabditida</taxon>
        <taxon>Spirurina</taxon>
        <taxon>Ascaridomorpha</taxon>
        <taxon>Ascaridoidea</taxon>
        <taxon>Ascarididae</taxon>
        <taxon>Parascaris</taxon>
    </lineage>
</organism>
<proteinExistence type="predicted"/>
<sequence>MCDATFKKKLFARETSMLVEQAIYGDITTPTYLRDSDRTTWTEVMNKQ</sequence>